<dbReference type="InterPro" id="IPR016545">
    <property type="entry name" value="UCP009120_prtse"/>
</dbReference>
<evidence type="ECO:0000313" key="1">
    <source>
        <dbReference type="EMBL" id="MFC4293210.1"/>
    </source>
</evidence>
<reference evidence="2" key="1">
    <citation type="journal article" date="2019" name="Int. J. Syst. Evol. Microbiol.">
        <title>The Global Catalogue of Microorganisms (GCM) 10K type strain sequencing project: providing services to taxonomists for standard genome sequencing and annotation.</title>
        <authorList>
            <consortium name="The Broad Institute Genomics Platform"/>
            <consortium name="The Broad Institute Genome Sequencing Center for Infectious Disease"/>
            <person name="Wu L."/>
            <person name="Ma J."/>
        </authorList>
    </citation>
    <scope>NUCLEOTIDE SEQUENCE [LARGE SCALE GENOMIC DNA]</scope>
    <source>
        <strain evidence="2">CECT 8531</strain>
    </source>
</reference>
<proteinExistence type="predicted"/>
<organism evidence="1 2">
    <name type="scientific">Sphingorhabdus arenilitoris</name>
    <dbReference type="NCBI Taxonomy" id="1490041"/>
    <lineage>
        <taxon>Bacteria</taxon>
        <taxon>Pseudomonadati</taxon>
        <taxon>Pseudomonadota</taxon>
        <taxon>Alphaproteobacteria</taxon>
        <taxon>Sphingomonadales</taxon>
        <taxon>Sphingomonadaceae</taxon>
        <taxon>Sphingorhabdus</taxon>
    </lineage>
</organism>
<dbReference type="PIRSF" id="PIRSF009120">
    <property type="entry name" value="UCP009120_prtse"/>
    <property type="match status" value="1"/>
</dbReference>
<dbReference type="RefSeq" id="WP_381424546.1">
    <property type="nucleotide sequence ID" value="NZ_JBHSDH010000013.1"/>
</dbReference>
<dbReference type="SUPFAM" id="SSF56235">
    <property type="entry name" value="N-terminal nucleophile aminohydrolases (Ntn hydrolases)"/>
    <property type="match status" value="1"/>
</dbReference>
<name>A0ABV8RJY7_9SPHN</name>
<gene>
    <name evidence="1" type="ORF">ACFOWX_12365</name>
</gene>
<accession>A0ABV8RJY7</accession>
<dbReference type="EMBL" id="JBHSDH010000013">
    <property type="protein sequence ID" value="MFC4293210.1"/>
    <property type="molecule type" value="Genomic_DNA"/>
</dbReference>
<dbReference type="InterPro" id="IPR001353">
    <property type="entry name" value="Proteasome_sua/b"/>
</dbReference>
<protein>
    <submittedName>
        <fullName evidence="1">Peptidase</fullName>
    </submittedName>
</protein>
<dbReference type="Proteomes" id="UP001595887">
    <property type="component" value="Unassembled WGS sequence"/>
</dbReference>
<sequence>MTYCIGLRLNKGLVFMSDTRTNAGVDDIAQVKKLNSWEIPGERVITLLSAGNLATTQAVISLLDERSKAPEDRSPSILAAPSMFQIATIIGQTLREVVKSYAEEGQEAKSPFGATLILGGQIKGSEPRLFLIYPEGNFIEAGPDTPFFQSGETKYGRPILVRAYDPAMSFEEAIKLMLVSFDSTIRANLAVDLPLDLQVYETDSYRIKTQQRIEADDPYFQQISAGWGNALRSAFQMLPPFTFAADD</sequence>
<dbReference type="InterPro" id="IPR029055">
    <property type="entry name" value="Ntn_hydrolases_N"/>
</dbReference>
<evidence type="ECO:0000313" key="2">
    <source>
        <dbReference type="Proteomes" id="UP001595887"/>
    </source>
</evidence>
<comment type="caution">
    <text evidence="1">The sequence shown here is derived from an EMBL/GenBank/DDBJ whole genome shotgun (WGS) entry which is preliminary data.</text>
</comment>
<keyword evidence="2" id="KW-1185">Reference proteome</keyword>
<dbReference type="Gene3D" id="3.60.20.10">
    <property type="entry name" value="Glutamine Phosphoribosylpyrophosphate, subunit 1, domain 1"/>
    <property type="match status" value="1"/>
</dbReference>
<dbReference type="Pfam" id="PF00227">
    <property type="entry name" value="Proteasome"/>
    <property type="match status" value="1"/>
</dbReference>